<dbReference type="Proteomes" id="UP001501637">
    <property type="component" value="Unassembled WGS sequence"/>
</dbReference>
<evidence type="ECO:0000313" key="1">
    <source>
        <dbReference type="EMBL" id="GAA3122173.1"/>
    </source>
</evidence>
<evidence type="ECO:0008006" key="3">
    <source>
        <dbReference type="Google" id="ProtNLM"/>
    </source>
</evidence>
<reference evidence="2" key="1">
    <citation type="journal article" date="2019" name="Int. J. Syst. Evol. Microbiol.">
        <title>The Global Catalogue of Microorganisms (GCM) 10K type strain sequencing project: providing services to taxonomists for standard genome sequencing and annotation.</title>
        <authorList>
            <consortium name="The Broad Institute Genomics Platform"/>
            <consortium name="The Broad Institute Genome Sequencing Center for Infectious Disease"/>
            <person name="Wu L."/>
            <person name="Ma J."/>
        </authorList>
    </citation>
    <scope>NUCLEOTIDE SEQUENCE [LARGE SCALE GENOMIC DNA]</scope>
    <source>
        <strain evidence="2">JCM 9092</strain>
    </source>
</reference>
<keyword evidence="2" id="KW-1185">Reference proteome</keyword>
<dbReference type="EMBL" id="BAAAUG010000091">
    <property type="protein sequence ID" value="GAA3122173.1"/>
    <property type="molecule type" value="Genomic_DNA"/>
</dbReference>
<proteinExistence type="predicted"/>
<protein>
    <recommendedName>
        <fullName evidence="3">Secreted protein</fullName>
    </recommendedName>
</protein>
<gene>
    <name evidence="1" type="ORF">GCM10010449_50030</name>
</gene>
<comment type="caution">
    <text evidence="1">The sequence shown here is derived from an EMBL/GenBank/DDBJ whole genome shotgun (WGS) entry which is preliminary data.</text>
</comment>
<evidence type="ECO:0000313" key="2">
    <source>
        <dbReference type="Proteomes" id="UP001501637"/>
    </source>
</evidence>
<sequence>MSAAAAATAAVAGVAAKAIPATDAAAVTATPTFLVRLFTFDASFNLTMTTTPRFLECRMRNLTVVRRRPPQIRQ</sequence>
<organism evidence="1 2">
    <name type="scientific">Streptomyces rectiviolaceus</name>
    <dbReference type="NCBI Taxonomy" id="332591"/>
    <lineage>
        <taxon>Bacteria</taxon>
        <taxon>Bacillati</taxon>
        <taxon>Actinomycetota</taxon>
        <taxon>Actinomycetes</taxon>
        <taxon>Kitasatosporales</taxon>
        <taxon>Streptomycetaceae</taxon>
        <taxon>Streptomyces</taxon>
    </lineage>
</organism>
<name>A0ABP6MV45_9ACTN</name>
<accession>A0ABP6MV45</accession>